<protein>
    <recommendedName>
        <fullName evidence="4">DUF1552 domain-containing protein</fullName>
    </recommendedName>
</protein>
<dbReference type="Proteomes" id="UP000662873">
    <property type="component" value="Chromosome"/>
</dbReference>
<name>A0A809RS11_9BACT</name>
<dbReference type="AlphaFoldDB" id="A0A809RS11"/>
<proteinExistence type="predicted"/>
<dbReference type="KEGG" id="npy:NPRO_00770"/>
<evidence type="ECO:0000313" key="2">
    <source>
        <dbReference type="EMBL" id="BBO22482.1"/>
    </source>
</evidence>
<accession>A0A809RS11</accession>
<evidence type="ECO:0000256" key="1">
    <source>
        <dbReference type="SAM" id="Coils"/>
    </source>
</evidence>
<keyword evidence="1" id="KW-0175">Coiled coil</keyword>
<organism evidence="2 3">
    <name type="scientific">Candidatus Nitrosymbiomonas proteolyticus</name>
    <dbReference type="NCBI Taxonomy" id="2608984"/>
    <lineage>
        <taxon>Bacteria</taxon>
        <taxon>Bacillati</taxon>
        <taxon>Armatimonadota</taxon>
        <taxon>Armatimonadota incertae sedis</taxon>
        <taxon>Candidatus Nitrosymbiomonas</taxon>
    </lineage>
</organism>
<evidence type="ECO:0000313" key="3">
    <source>
        <dbReference type="Proteomes" id="UP000662873"/>
    </source>
</evidence>
<dbReference type="EMBL" id="AP021858">
    <property type="protein sequence ID" value="BBO22482.1"/>
    <property type="molecule type" value="Genomic_DNA"/>
</dbReference>
<reference evidence="2" key="1">
    <citation type="journal article" name="DNA Res.">
        <title>The physiological potential of anammox bacteria as revealed by their core genome structure.</title>
        <authorList>
            <person name="Okubo T."/>
            <person name="Toyoda A."/>
            <person name="Fukuhara K."/>
            <person name="Uchiyama I."/>
            <person name="Harigaya Y."/>
            <person name="Kuroiwa M."/>
            <person name="Suzuki T."/>
            <person name="Murakami Y."/>
            <person name="Suwa Y."/>
            <person name="Takami H."/>
        </authorList>
    </citation>
    <scope>NUCLEOTIDE SEQUENCE</scope>
    <source>
        <strain evidence="2">317325-2</strain>
    </source>
</reference>
<gene>
    <name evidence="2" type="ORF">NPRO_00770</name>
</gene>
<dbReference type="PROSITE" id="PS51318">
    <property type="entry name" value="TAT"/>
    <property type="match status" value="1"/>
</dbReference>
<evidence type="ECO:0008006" key="4">
    <source>
        <dbReference type="Google" id="ProtNLM"/>
    </source>
</evidence>
<dbReference type="InterPro" id="IPR006311">
    <property type="entry name" value="TAT_signal"/>
</dbReference>
<sequence length="445" mass="49168">MSRSISRRQVLRGMGTALALPMLEGALPLSALAQSLRPAQRPNRIAFLFVPNGVNMEHWTPATEGALDTLPTVLEPLQPLKSEFQVLTGLAQRNAFALGDGPGDHARSSAAWLTGVHPKKTAGSDIQNGISADQVASQHIGGRTRLPSLELGCERGAVSGNCDSGYSCAYSSSISWRSPTTPMPKEVNPRMVFERLFGDSELADESLQKRRKQRISILDLVAEDAAELKRKLGSRDKLKIEEYFTSVRDIESRLERMEESEAKLVKMGQKPTGVPSDYGEHVRLMGDMMILAFQADLTRISTFMFANEGSNRNYRNIGISDGHHDISHHGKQVEKLEKKRRIDRFHVEQLAYILNRMRSIREVEGTLLDNTMLLYGGGIGDGDRHNHDDLPILLAGRGAGKLMPGRHVRFRQGTPLNNLFLSMLDKVGVDVEQLGDSTGKLQGLL</sequence>
<dbReference type="InterPro" id="IPR011447">
    <property type="entry name" value="DUF1552"/>
</dbReference>
<feature type="coiled-coil region" evidence="1">
    <location>
        <begin position="240"/>
        <end position="267"/>
    </location>
</feature>
<dbReference type="Pfam" id="PF07586">
    <property type="entry name" value="HXXSHH"/>
    <property type="match status" value="1"/>
</dbReference>